<evidence type="ECO:0000259" key="2">
    <source>
        <dbReference type="Pfam" id="PF12972"/>
    </source>
</evidence>
<gene>
    <name evidence="4" type="primary">LOC106464652</name>
</gene>
<dbReference type="Gene3D" id="1.20.120.670">
    <property type="entry name" value="N-acetyl-b-d-glucoasminidase"/>
    <property type="match status" value="1"/>
</dbReference>
<keyword evidence="3" id="KW-1185">Reference proteome</keyword>
<dbReference type="PANTHER" id="PTHR12872:SF1">
    <property type="entry name" value="ALPHA-N-ACETYLGLUCOSAMINIDASE"/>
    <property type="match status" value="1"/>
</dbReference>
<dbReference type="Proteomes" id="UP000694941">
    <property type="component" value="Unplaced"/>
</dbReference>
<proteinExistence type="predicted"/>
<feature type="domain" description="Alpha-N-acetylglucosaminidase tim-barrel" evidence="1">
    <location>
        <begin position="1"/>
        <end position="149"/>
    </location>
</feature>
<dbReference type="Gene3D" id="3.20.20.80">
    <property type="entry name" value="Glycosidases"/>
    <property type="match status" value="1"/>
</dbReference>
<feature type="domain" description="Alpha-N-acetylglucosaminidase C-terminal" evidence="2">
    <location>
        <begin position="157"/>
        <end position="336"/>
    </location>
</feature>
<dbReference type="InterPro" id="IPR024732">
    <property type="entry name" value="NAGLU_C"/>
</dbReference>
<dbReference type="Pfam" id="PF12972">
    <property type="entry name" value="NAGLU_C"/>
    <property type="match status" value="1"/>
</dbReference>
<dbReference type="PANTHER" id="PTHR12872">
    <property type="entry name" value="ALPHA-N-ACETYLGLUCOSAMINIDASE"/>
    <property type="match status" value="1"/>
</dbReference>
<dbReference type="RefSeq" id="XP_022248104.1">
    <property type="nucleotide sequence ID" value="XM_022392396.1"/>
</dbReference>
<dbReference type="Pfam" id="PF05089">
    <property type="entry name" value="NAGLU"/>
    <property type="match status" value="1"/>
</dbReference>
<reference evidence="4" key="1">
    <citation type="submission" date="2025-08" db="UniProtKB">
        <authorList>
            <consortium name="RefSeq"/>
        </authorList>
    </citation>
    <scope>IDENTIFICATION</scope>
    <source>
        <tissue evidence="4">Muscle</tissue>
    </source>
</reference>
<evidence type="ECO:0000313" key="4">
    <source>
        <dbReference type="RefSeq" id="XP_022248104.1"/>
    </source>
</evidence>
<dbReference type="InterPro" id="IPR024733">
    <property type="entry name" value="NAGLU_tim-barrel"/>
</dbReference>
<evidence type="ECO:0000313" key="3">
    <source>
        <dbReference type="Proteomes" id="UP000694941"/>
    </source>
</evidence>
<feature type="non-terminal residue" evidence="4">
    <location>
        <position position="337"/>
    </location>
</feature>
<dbReference type="GeneID" id="106464652"/>
<evidence type="ECO:0000259" key="1">
    <source>
        <dbReference type="Pfam" id="PF05089"/>
    </source>
</evidence>
<sequence length="337" mass="39076">MKPPSGDLEYIKATGRAVFQSMLDADQKAIWVMQGWMFTHSQEFWTRDRSKALLTSVPLGRMIVLDLQSEFAPQYQRLESYYGQPFIWCMLHNFGGVLGLYGDMESVNKGPFTGRSFPNSTMIGTGLTPEGIEQNEVMYELMNEASWRKKPVNLKKWVSMYSYRRYGQVSMQVSKAWKLLKRSVFNCTLSLKDHGRYIIVQRPSLHNKPFMWFNPKDVFTAWKLFVSASKNKYLSQQENFRYDLVDVTREALQLLGGELYGATVDAYRRRSITDLRNISITMLDLLEDLDKVLATDKHFLLGNWIESAKSLGTDVKERKLYEYNARNQVTLWGPNGE</sequence>
<organism evidence="3 4">
    <name type="scientific">Limulus polyphemus</name>
    <name type="common">Atlantic horseshoe crab</name>
    <dbReference type="NCBI Taxonomy" id="6850"/>
    <lineage>
        <taxon>Eukaryota</taxon>
        <taxon>Metazoa</taxon>
        <taxon>Ecdysozoa</taxon>
        <taxon>Arthropoda</taxon>
        <taxon>Chelicerata</taxon>
        <taxon>Merostomata</taxon>
        <taxon>Xiphosura</taxon>
        <taxon>Limulidae</taxon>
        <taxon>Limulus</taxon>
    </lineage>
</organism>
<accession>A0ABM1SWU8</accession>
<protein>
    <submittedName>
        <fullName evidence="4">Alpha-N-acetylglucosaminidase-like</fullName>
    </submittedName>
</protein>
<name>A0ABM1SWU8_LIMPO</name>
<dbReference type="InterPro" id="IPR007781">
    <property type="entry name" value="NAGLU"/>
</dbReference>